<dbReference type="Proteomes" id="UP000054988">
    <property type="component" value="Unassembled WGS sequence"/>
</dbReference>
<name>A0A0W0FSP8_MONRR</name>
<dbReference type="AlphaFoldDB" id="A0A0W0FSP8"/>
<dbReference type="PANTHER" id="PTHR37957:SF1">
    <property type="entry name" value="PHYTASE-LIKE DOMAIN-CONTAINING PROTEIN"/>
    <property type="match status" value="1"/>
</dbReference>
<feature type="signal peptide" evidence="1">
    <location>
        <begin position="1"/>
        <end position="24"/>
    </location>
</feature>
<dbReference type="SUPFAM" id="SSF63829">
    <property type="entry name" value="Calcium-dependent phosphotriesterase"/>
    <property type="match status" value="1"/>
</dbReference>
<accession>A0A0W0FSP8</accession>
<evidence type="ECO:0000313" key="4">
    <source>
        <dbReference type="Proteomes" id="UP000054988"/>
    </source>
</evidence>
<sequence length="525" mass="56993">MGLLYNLRLLAITAAIVCLPLSSSSPLASRDVSVKLDGVTYVNKGLVAFGLIPSDLKESTGDTLGGFGSAIGFKRGTWKKGSNGTFVGTLVACPDRGYNVETPIDYQSRRHEIDFVLTPYYGSKNLDFLTAQTTLQLTYKNTTLMFERNNTKTTGLDALAVRAAQDGFPQVVDADPVMPIPSDDFNRLTLDVEGLVLAPDGSYWISDEYGPYIYRFSADGHLVQTIQPPEAFLPKDKHGALTFTSLEDPATGRVANSGKSRIYALVHRDAPGRQRQLSPGFEGLTLDHDNKVLYAMLQAATIQDGGDDKATSSYTRLVAYDVSDDTKRPALVGEWVVPLPRSNSKGNTRKCSEIFFVSKNIFLALSRDGDGRGGDEVESKYKQADIFSIAKATDIHGTKFDDPSNPVAPKGTLDKSITPATYISFVDYIDEDQLARFGLHNGGDDDETLIVGKWESLALAPAGDPAFPNDYFLFTAADNDFLSTHGVSLGIPFDAGKDVDNQMFVFRLTLPSVKPGSVECALGIK</sequence>
<gene>
    <name evidence="3" type="ORF">WG66_8102</name>
</gene>
<dbReference type="InterPro" id="IPR027372">
    <property type="entry name" value="Phytase-like_dom"/>
</dbReference>
<feature type="chain" id="PRO_5006902097" description="Phytase-like domain-containing protein" evidence="1">
    <location>
        <begin position="25"/>
        <end position="525"/>
    </location>
</feature>
<feature type="domain" description="Phytase-like" evidence="2">
    <location>
        <begin position="88"/>
        <end position="415"/>
    </location>
</feature>
<organism evidence="3 4">
    <name type="scientific">Moniliophthora roreri</name>
    <name type="common">Frosty pod rot fungus</name>
    <name type="synonym">Monilia roreri</name>
    <dbReference type="NCBI Taxonomy" id="221103"/>
    <lineage>
        <taxon>Eukaryota</taxon>
        <taxon>Fungi</taxon>
        <taxon>Dikarya</taxon>
        <taxon>Basidiomycota</taxon>
        <taxon>Agaricomycotina</taxon>
        <taxon>Agaricomycetes</taxon>
        <taxon>Agaricomycetidae</taxon>
        <taxon>Agaricales</taxon>
        <taxon>Marasmiineae</taxon>
        <taxon>Marasmiaceae</taxon>
        <taxon>Moniliophthora</taxon>
    </lineage>
</organism>
<dbReference type="Gene3D" id="2.130.10.10">
    <property type="entry name" value="YVTN repeat-like/Quinoprotein amine dehydrogenase"/>
    <property type="match status" value="1"/>
</dbReference>
<proteinExistence type="predicted"/>
<evidence type="ECO:0000313" key="3">
    <source>
        <dbReference type="EMBL" id="KTB39302.1"/>
    </source>
</evidence>
<dbReference type="InterPro" id="IPR015943">
    <property type="entry name" value="WD40/YVTN_repeat-like_dom_sf"/>
</dbReference>
<protein>
    <recommendedName>
        <fullName evidence="2">Phytase-like domain-containing protein</fullName>
    </recommendedName>
</protein>
<dbReference type="EMBL" id="LATX01001689">
    <property type="protein sequence ID" value="KTB39302.1"/>
    <property type="molecule type" value="Genomic_DNA"/>
</dbReference>
<dbReference type="PANTHER" id="PTHR37957">
    <property type="entry name" value="BLR7070 PROTEIN"/>
    <property type="match status" value="1"/>
</dbReference>
<reference evidence="3 4" key="1">
    <citation type="submission" date="2015-12" db="EMBL/GenBank/DDBJ databases">
        <title>Draft genome sequence of Moniliophthora roreri, the causal agent of frosty pod rot of cacao.</title>
        <authorList>
            <person name="Aime M.C."/>
            <person name="Diaz-Valderrama J.R."/>
            <person name="Kijpornyongpan T."/>
            <person name="Phillips-Mora W."/>
        </authorList>
    </citation>
    <scope>NUCLEOTIDE SEQUENCE [LARGE SCALE GENOMIC DNA]</scope>
    <source>
        <strain evidence="3 4">MCA 2952</strain>
    </source>
</reference>
<evidence type="ECO:0000256" key="1">
    <source>
        <dbReference type="SAM" id="SignalP"/>
    </source>
</evidence>
<comment type="caution">
    <text evidence="3">The sequence shown here is derived from an EMBL/GenBank/DDBJ whole genome shotgun (WGS) entry which is preliminary data.</text>
</comment>
<dbReference type="Pfam" id="PF13449">
    <property type="entry name" value="Phytase-like"/>
    <property type="match status" value="1"/>
</dbReference>
<dbReference type="eggNOG" id="ENOG502QPYR">
    <property type="taxonomic scope" value="Eukaryota"/>
</dbReference>
<keyword evidence="1" id="KW-0732">Signal</keyword>
<evidence type="ECO:0000259" key="2">
    <source>
        <dbReference type="Pfam" id="PF13449"/>
    </source>
</evidence>